<accession>A0A7C4BCI4</accession>
<dbReference type="GO" id="GO:0070481">
    <property type="term" value="P:nuclear-transcribed mRNA catabolic process, non-stop decay"/>
    <property type="evidence" value="ECO:0007669"/>
    <property type="project" value="InterPro"/>
</dbReference>
<dbReference type="Pfam" id="PF03465">
    <property type="entry name" value="eRF1_3"/>
    <property type="match status" value="1"/>
</dbReference>
<dbReference type="GO" id="GO:0070966">
    <property type="term" value="P:nuclear-transcribed mRNA catabolic process, no-go decay"/>
    <property type="evidence" value="ECO:0007669"/>
    <property type="project" value="InterPro"/>
</dbReference>
<dbReference type="EMBL" id="DTFF01000053">
    <property type="protein sequence ID" value="HGI88033.1"/>
    <property type="molecule type" value="Genomic_DNA"/>
</dbReference>
<comment type="subunit">
    <text evidence="9">Monomer.</text>
</comment>
<dbReference type="HAMAP" id="MF_01853">
    <property type="entry name" value="PelO"/>
    <property type="match status" value="1"/>
</dbReference>
<dbReference type="GO" id="GO:0032790">
    <property type="term" value="P:ribosome disassembly"/>
    <property type="evidence" value="ECO:0007669"/>
    <property type="project" value="TreeGrafter"/>
</dbReference>
<dbReference type="InterPro" id="IPR005140">
    <property type="entry name" value="eRF1_Pelota-like_N"/>
</dbReference>
<organism evidence="11">
    <name type="scientific">Ignisphaera aggregans</name>
    <dbReference type="NCBI Taxonomy" id="334771"/>
    <lineage>
        <taxon>Archaea</taxon>
        <taxon>Thermoproteota</taxon>
        <taxon>Thermoprotei</taxon>
        <taxon>Desulfurococcales</taxon>
        <taxon>Desulfurococcaceae</taxon>
        <taxon>Ignisphaera</taxon>
    </lineage>
</organism>
<keyword evidence="8 9" id="KW-0378">Hydrolase</keyword>
<dbReference type="PANTHER" id="PTHR10853:SF0">
    <property type="entry name" value="PROTEIN PELOTA HOMOLOG"/>
    <property type="match status" value="1"/>
</dbReference>
<evidence type="ECO:0000256" key="2">
    <source>
        <dbReference type="ARBA" id="ARBA00004496"/>
    </source>
</evidence>
<dbReference type="Pfam" id="PF26356">
    <property type="entry name" value="Pelota_N"/>
    <property type="match status" value="1"/>
</dbReference>
<dbReference type="Gene3D" id="3.30.420.60">
    <property type="entry name" value="eRF1 domain 2"/>
    <property type="match status" value="1"/>
</dbReference>
<evidence type="ECO:0000256" key="7">
    <source>
        <dbReference type="ARBA" id="ARBA00022759"/>
    </source>
</evidence>
<evidence type="ECO:0000256" key="4">
    <source>
        <dbReference type="ARBA" id="ARBA00022490"/>
    </source>
</evidence>
<proteinExistence type="inferred from homology"/>
<gene>
    <name evidence="9" type="primary">pelA</name>
    <name evidence="11" type="ORF">ENV14_06580</name>
</gene>
<dbReference type="SUPFAM" id="SSF53137">
    <property type="entry name" value="Translational machinery components"/>
    <property type="match status" value="1"/>
</dbReference>
<dbReference type="InterPro" id="IPR005142">
    <property type="entry name" value="eRF1_3"/>
</dbReference>
<reference evidence="11" key="1">
    <citation type="journal article" date="2020" name="mSystems">
        <title>Genome- and Community-Level Interaction Insights into Carbon Utilization and Element Cycling Functions of Hydrothermarchaeota in Hydrothermal Sediment.</title>
        <authorList>
            <person name="Zhou Z."/>
            <person name="Liu Y."/>
            <person name="Xu W."/>
            <person name="Pan J."/>
            <person name="Luo Z.H."/>
            <person name="Li M."/>
        </authorList>
    </citation>
    <scope>NUCLEOTIDE SEQUENCE [LARGE SCALE GENOMIC DNA]</scope>
    <source>
        <strain evidence="11">SpSt-732</strain>
    </source>
</reference>
<dbReference type="SMART" id="SM01194">
    <property type="entry name" value="eRF1_1"/>
    <property type="match status" value="1"/>
</dbReference>
<evidence type="ECO:0000256" key="9">
    <source>
        <dbReference type="HAMAP-Rule" id="MF_01853"/>
    </source>
</evidence>
<keyword evidence="7 9" id="KW-0255">Endonuclease</keyword>
<feature type="domain" description="eRF1/Pelota-like N-terminal" evidence="10">
    <location>
        <begin position="10"/>
        <end position="132"/>
    </location>
</feature>
<comment type="similarity">
    <text evidence="3 9">Belongs to the eukaryotic release factor 1 family. Pelota subfamily.</text>
</comment>
<evidence type="ECO:0000259" key="10">
    <source>
        <dbReference type="SMART" id="SM01194"/>
    </source>
</evidence>
<sequence>MHHFVWGSFVRLEILDERDGVLRVRVDSDDDLWLLSLLIARGDVVKARTTRDVSIGNVKRRVPMVLALSVEKLEFQPFTNRLRIHGVVVEGPDKFGVKGSHHTISVGVGDEVTIFKSSWSPELVNDILKLVRPLNILLVAVDFDEYAIAVLQMQGLKVLDSETVSLPISDEGFEEAEEELIQKLSKKIVEIAHRYGVDGVVVGSPGELKNKLKGVVEALDGKLKVYVDTVANGGYAGLQELLNRDVVRSVIRDSAVEKASRVLEEFEYLLAKDVNRVAYGLGHVELVAGMGAVEKLVVVDEMLSGFDESRGRVEEVLRKVVEKGGELVIVPGNTPVGERVKMLGGAIAILRYSVDIELLSSKGSG</sequence>
<evidence type="ECO:0000256" key="5">
    <source>
        <dbReference type="ARBA" id="ARBA00022722"/>
    </source>
</evidence>
<keyword evidence="4 9" id="KW-0963">Cytoplasm</keyword>
<dbReference type="InterPro" id="IPR023521">
    <property type="entry name" value="Pelota_arc"/>
</dbReference>
<dbReference type="InterPro" id="IPR058547">
    <property type="entry name" value="Pelota_N"/>
</dbReference>
<dbReference type="Gene3D" id="3.30.1330.30">
    <property type="match status" value="1"/>
</dbReference>
<dbReference type="GO" id="GO:0046872">
    <property type="term" value="F:metal ion binding"/>
    <property type="evidence" value="ECO:0007669"/>
    <property type="project" value="UniProtKB-UniRule"/>
</dbReference>
<dbReference type="GO" id="GO:0016787">
    <property type="term" value="F:hydrolase activity"/>
    <property type="evidence" value="ECO:0007669"/>
    <property type="project" value="UniProtKB-KW"/>
</dbReference>
<comment type="domain">
    <text evidence="9">The N-terminal domain has the RNA-binding Sm fold. It harbors the endoribonuclease activity.</text>
</comment>
<dbReference type="GO" id="GO:0071025">
    <property type="term" value="P:RNA surveillance"/>
    <property type="evidence" value="ECO:0007669"/>
    <property type="project" value="InterPro"/>
</dbReference>
<dbReference type="GO" id="GO:0004519">
    <property type="term" value="F:endonuclease activity"/>
    <property type="evidence" value="ECO:0007669"/>
    <property type="project" value="UniProtKB-UniRule"/>
</dbReference>
<keyword evidence="6 9" id="KW-0479">Metal-binding</keyword>
<dbReference type="EC" id="3.1.-.-" evidence="9"/>
<dbReference type="GO" id="GO:0070651">
    <property type="term" value="P:nonfunctional rRNA decay"/>
    <property type="evidence" value="ECO:0007669"/>
    <property type="project" value="TreeGrafter"/>
</dbReference>
<evidence type="ECO:0000313" key="11">
    <source>
        <dbReference type="EMBL" id="HGI88033.1"/>
    </source>
</evidence>
<evidence type="ECO:0000256" key="1">
    <source>
        <dbReference type="ARBA" id="ARBA00001968"/>
    </source>
</evidence>
<dbReference type="GO" id="GO:0005737">
    <property type="term" value="C:cytoplasm"/>
    <property type="evidence" value="ECO:0007669"/>
    <property type="project" value="UniProtKB-SubCell"/>
</dbReference>
<comment type="cofactor">
    <cofactor evidence="1 9">
        <name>a divalent metal cation</name>
        <dbReference type="ChEBI" id="CHEBI:60240"/>
    </cofactor>
</comment>
<evidence type="ECO:0000256" key="6">
    <source>
        <dbReference type="ARBA" id="ARBA00022723"/>
    </source>
</evidence>
<evidence type="ECO:0000256" key="3">
    <source>
        <dbReference type="ARBA" id="ARBA00009504"/>
    </source>
</evidence>
<evidence type="ECO:0000256" key="8">
    <source>
        <dbReference type="ARBA" id="ARBA00022801"/>
    </source>
</evidence>
<dbReference type="InterPro" id="IPR004405">
    <property type="entry name" value="TF_pelota"/>
</dbReference>
<name>A0A7C4BCI4_9CREN</name>
<dbReference type="InterPro" id="IPR029064">
    <property type="entry name" value="Ribosomal_eL30-like_sf"/>
</dbReference>
<dbReference type="PANTHER" id="PTHR10853">
    <property type="entry name" value="PELOTA"/>
    <property type="match status" value="1"/>
</dbReference>
<dbReference type="SUPFAM" id="SSF159065">
    <property type="entry name" value="Dom34/Pelota N-terminal domain-like"/>
    <property type="match status" value="1"/>
</dbReference>
<dbReference type="AlphaFoldDB" id="A0A7C4BCI4"/>
<comment type="caution">
    <text evidence="11">The sequence shown here is derived from an EMBL/GenBank/DDBJ whole genome shotgun (WGS) entry which is preliminary data.</text>
</comment>
<dbReference type="Gene3D" id="2.30.30.870">
    <property type="entry name" value="Pelota, domain A"/>
    <property type="match status" value="1"/>
</dbReference>
<comment type="function">
    <text evidence="9">May function in recognizing stalled ribosomes, interact with stem-loop structures in stalled mRNA molecules, and effect endonucleolytic cleavage of the mRNA. May play a role in the release non-functional ribosomes and degradation of damaged mRNAs. Has endoribonuclease activity.</text>
</comment>
<protein>
    <recommendedName>
        <fullName evidence="9">Protein pelota homolog</fullName>
        <ecNumber evidence="9">3.1.-.-</ecNumber>
    </recommendedName>
</protein>
<dbReference type="InterPro" id="IPR038069">
    <property type="entry name" value="Pelota/DOM34_N"/>
</dbReference>
<dbReference type="SUPFAM" id="SSF55315">
    <property type="entry name" value="L30e-like"/>
    <property type="match status" value="1"/>
</dbReference>
<dbReference type="InterPro" id="IPR042226">
    <property type="entry name" value="eFR1_2_sf"/>
</dbReference>
<comment type="subcellular location">
    <subcellularLocation>
        <location evidence="2 9">Cytoplasm</location>
    </subcellularLocation>
</comment>
<keyword evidence="5 9" id="KW-0540">Nuclease</keyword>